<name>A0A0F9GC02_9ZZZZ</name>
<proteinExistence type="predicted"/>
<evidence type="ECO:0008006" key="2">
    <source>
        <dbReference type="Google" id="ProtNLM"/>
    </source>
</evidence>
<dbReference type="AlphaFoldDB" id="A0A0F9GC02"/>
<feature type="non-terminal residue" evidence="1">
    <location>
        <position position="657"/>
    </location>
</feature>
<feature type="non-terminal residue" evidence="1">
    <location>
        <position position="1"/>
    </location>
</feature>
<dbReference type="Pfam" id="PF13385">
    <property type="entry name" value="Laminin_G_3"/>
    <property type="match status" value="1"/>
</dbReference>
<organism evidence="1">
    <name type="scientific">marine sediment metagenome</name>
    <dbReference type="NCBI Taxonomy" id="412755"/>
    <lineage>
        <taxon>unclassified sequences</taxon>
        <taxon>metagenomes</taxon>
        <taxon>ecological metagenomes</taxon>
    </lineage>
</organism>
<dbReference type="EMBL" id="LAZR01027010">
    <property type="protein sequence ID" value="KKL67035.1"/>
    <property type="molecule type" value="Genomic_DNA"/>
</dbReference>
<gene>
    <name evidence="1" type="ORF">LCGC14_2139010</name>
</gene>
<dbReference type="InterPro" id="IPR013320">
    <property type="entry name" value="ConA-like_dom_sf"/>
</dbReference>
<reference evidence="1" key="1">
    <citation type="journal article" date="2015" name="Nature">
        <title>Complex archaea that bridge the gap between prokaryotes and eukaryotes.</title>
        <authorList>
            <person name="Spang A."/>
            <person name="Saw J.H."/>
            <person name="Jorgensen S.L."/>
            <person name="Zaremba-Niedzwiedzka K."/>
            <person name="Martijn J."/>
            <person name="Lind A.E."/>
            <person name="van Eijk R."/>
            <person name="Schleper C."/>
            <person name="Guy L."/>
            <person name="Ettema T.J."/>
        </authorList>
    </citation>
    <scope>NUCLEOTIDE SEQUENCE</scope>
</reference>
<dbReference type="Gene3D" id="2.60.120.200">
    <property type="match status" value="3"/>
</dbReference>
<accession>A0A0F9GC02</accession>
<sequence length="657" mass="70603">EFEFSVGDALIKEWTNLLLRFYKDQAIVNQGVGTEDISGLNNVIAHWLLNDAAGTTVLDDDGATHNGTASIDTSTLTTTGKVNAGFDLDGQYDVEISDHDDFSFTDNSNDTAFSIACWGRVTNQGGLQVLLSKWRDAATIQEWRFSLTNDRKLQLHLSDSSSNLEADRISQWKLNEDAANTSVVDAVGLQNGVSTVNTSTLAATGQLSGAFDMDTQYAVEVNDNAAYSFGDAVNDSAMSIVGWIFFDNLTSQQTILSKMDENIGSEAREWIFWVGARTLNFSAFDESADTGKGKTLTGTVTAGWHFVAITYSGVGGVSAFDGMTLYVDAVAPPQQDTTRGVGTYVAMENTTTKVVIGAKYGTAGTLDQYWGDKLDNIILFDIELNQAQISAMWNDGNGIETTVVSEVSAVSDSALTTGWHFLSSTYSAPADESTAAAGIILYVDSAAVASTNTENASYTAMQNGAEEVRIGSQRNAGDTANENFWEDKIDEISIYGDVLTPTEVASLYSTTPYSIISPYTTAQAFAIHYTQSADVMYIAHNDVHPKKLSRLDTLDWTIVDVPFTGGPFLTENTTAASLIGFARLGGTARSGYYFPADATGTLTASGTDNEPFNTNMVGGIWLIKHTRPDNTTSTQDNDTNVAPTTLTNAVLTKGDFT</sequence>
<evidence type="ECO:0000313" key="1">
    <source>
        <dbReference type="EMBL" id="KKL67035.1"/>
    </source>
</evidence>
<protein>
    <recommendedName>
        <fullName evidence="2">LamG-like jellyroll fold domain-containing protein</fullName>
    </recommendedName>
</protein>
<comment type="caution">
    <text evidence="1">The sequence shown here is derived from an EMBL/GenBank/DDBJ whole genome shotgun (WGS) entry which is preliminary data.</text>
</comment>
<dbReference type="SUPFAM" id="SSF49899">
    <property type="entry name" value="Concanavalin A-like lectins/glucanases"/>
    <property type="match status" value="3"/>
</dbReference>